<keyword evidence="12 15" id="KW-0503">Monooxygenase</keyword>
<evidence type="ECO:0000256" key="14">
    <source>
        <dbReference type="PIRSR" id="PIRSR602401-1"/>
    </source>
</evidence>
<dbReference type="InterPro" id="IPR036396">
    <property type="entry name" value="Cyt_P450_sf"/>
</dbReference>
<dbReference type="Gene3D" id="1.10.630.10">
    <property type="entry name" value="Cytochrome P450"/>
    <property type="match status" value="1"/>
</dbReference>
<dbReference type="InterPro" id="IPR050476">
    <property type="entry name" value="Insect_CytP450_Detox"/>
</dbReference>
<dbReference type="GO" id="GO:0005789">
    <property type="term" value="C:endoplasmic reticulum membrane"/>
    <property type="evidence" value="ECO:0007669"/>
    <property type="project" value="UniProtKB-SubCell"/>
</dbReference>
<evidence type="ECO:0000256" key="1">
    <source>
        <dbReference type="ARBA" id="ARBA00001971"/>
    </source>
</evidence>
<keyword evidence="9" id="KW-0492">Microsome</keyword>
<evidence type="ECO:0000256" key="13">
    <source>
        <dbReference type="ARBA" id="ARBA00023136"/>
    </source>
</evidence>
<keyword evidence="7 14" id="KW-0479">Metal-binding</keyword>
<dbReference type="PRINTS" id="PR00385">
    <property type="entry name" value="P450"/>
</dbReference>
<dbReference type="PRINTS" id="PR00463">
    <property type="entry name" value="EP450I"/>
</dbReference>
<organism evidence="17 18">
    <name type="scientific">Drosophila lebanonensis</name>
    <name type="common">Fruit fly</name>
    <name type="synonym">Scaptodrosophila lebanonensis</name>
    <dbReference type="NCBI Taxonomy" id="7225"/>
    <lineage>
        <taxon>Eukaryota</taxon>
        <taxon>Metazoa</taxon>
        <taxon>Ecdysozoa</taxon>
        <taxon>Arthropoda</taxon>
        <taxon>Hexapoda</taxon>
        <taxon>Insecta</taxon>
        <taxon>Pterygota</taxon>
        <taxon>Neoptera</taxon>
        <taxon>Endopterygota</taxon>
        <taxon>Diptera</taxon>
        <taxon>Brachycera</taxon>
        <taxon>Muscomorpha</taxon>
        <taxon>Ephydroidea</taxon>
        <taxon>Drosophilidae</taxon>
        <taxon>Scaptodrosophila</taxon>
    </lineage>
</organism>
<keyword evidence="10 15" id="KW-0560">Oxidoreductase</keyword>
<keyword evidence="16" id="KW-0812">Transmembrane</keyword>
<accession>A0A6J2U5V4</accession>
<dbReference type="Proteomes" id="UP000504634">
    <property type="component" value="Unplaced"/>
</dbReference>
<dbReference type="GO" id="GO:0004497">
    <property type="term" value="F:monooxygenase activity"/>
    <property type="evidence" value="ECO:0007669"/>
    <property type="project" value="UniProtKB-KW"/>
</dbReference>
<dbReference type="InterPro" id="IPR002401">
    <property type="entry name" value="Cyt_P450_E_grp-I"/>
</dbReference>
<dbReference type="AlphaFoldDB" id="A0A6J2U5V4"/>
<comment type="subcellular location">
    <subcellularLocation>
        <location evidence="4">Endoplasmic reticulum membrane</location>
        <topology evidence="4">Peripheral membrane protein</topology>
    </subcellularLocation>
    <subcellularLocation>
        <location evidence="3">Microsome membrane</location>
        <topology evidence="3">Peripheral membrane protein</topology>
    </subcellularLocation>
</comment>
<evidence type="ECO:0000256" key="10">
    <source>
        <dbReference type="ARBA" id="ARBA00023002"/>
    </source>
</evidence>
<sequence length="507" mass="58665">MLTLIALLLGALHVAFFGVYLYLTWHHRYWQKRGLLTAQPLTLLGTYPGILTRSRNLVEDIQQVYDKYKGKHRAVGVFVTRQPQILVLDPQLAREVLVTNFRCYRDSLQSDYIKDARSDKYARRNPFWAAGETWRSLRSDGQAGVSTHRLKQAYSIWEHSGKKLMEYLTEQVSLHNNVVETRDLCFRYTADVMADFIWGIDVGTLSRPEEPNKMQEMASKWTSYAFYMLSIFMASMVAPIIRIILRMRFYPMETDDFFSNLTHESIKLRLRAGDSGNRKDYLSHLLQLRESKLVSHDDLVGHALTVLLDGYDTTGSALMHALYYLSGNPEVQQKLRDEILQNLNSDKSISYEQLCDLPYLEQCVYESLRLSSLIPQYTKICTLPTNICLNPQQMLEVEEGMTIMIPIYQFHHDKEYFPEPEVFRPERFDNGLHHELTKLGHLLPFSDGPRICMGRRLALLTLMSALLHIISEFEVARGRDKITIGGDSGFGIVLQGDVKLEFRRFVR</sequence>
<evidence type="ECO:0000256" key="15">
    <source>
        <dbReference type="RuleBase" id="RU000461"/>
    </source>
</evidence>
<protein>
    <submittedName>
        <fullName evidence="18">Probable cytochrome P450 309a2</fullName>
    </submittedName>
</protein>
<evidence type="ECO:0000313" key="18">
    <source>
        <dbReference type="RefSeq" id="XP_030383946.1"/>
    </source>
</evidence>
<evidence type="ECO:0000256" key="16">
    <source>
        <dbReference type="SAM" id="Phobius"/>
    </source>
</evidence>
<keyword evidence="11 14" id="KW-0408">Iron</keyword>
<comment type="cofactor">
    <cofactor evidence="1 14">
        <name>heme</name>
        <dbReference type="ChEBI" id="CHEBI:30413"/>
    </cofactor>
</comment>
<dbReference type="PANTHER" id="PTHR24292">
    <property type="entry name" value="CYTOCHROME P450"/>
    <property type="match status" value="1"/>
</dbReference>
<evidence type="ECO:0000313" key="17">
    <source>
        <dbReference type="Proteomes" id="UP000504634"/>
    </source>
</evidence>
<keyword evidence="16" id="KW-1133">Transmembrane helix</keyword>
<dbReference type="GO" id="GO:0020037">
    <property type="term" value="F:heme binding"/>
    <property type="evidence" value="ECO:0007669"/>
    <property type="project" value="InterPro"/>
</dbReference>
<keyword evidence="8" id="KW-0256">Endoplasmic reticulum</keyword>
<dbReference type="SUPFAM" id="SSF48264">
    <property type="entry name" value="Cytochrome P450"/>
    <property type="match status" value="1"/>
</dbReference>
<evidence type="ECO:0000256" key="6">
    <source>
        <dbReference type="ARBA" id="ARBA00022617"/>
    </source>
</evidence>
<dbReference type="CDD" id="cd11056">
    <property type="entry name" value="CYP6-like"/>
    <property type="match status" value="1"/>
</dbReference>
<feature type="transmembrane region" description="Helical" evidence="16">
    <location>
        <begin position="224"/>
        <end position="245"/>
    </location>
</feature>
<comment type="function">
    <text evidence="2">May be involved in the metabolism of insect hormones and in the breakdown of synthetic insecticides.</text>
</comment>
<dbReference type="InterPro" id="IPR017972">
    <property type="entry name" value="Cyt_P450_CS"/>
</dbReference>
<reference evidence="18" key="1">
    <citation type="submission" date="2025-08" db="UniProtKB">
        <authorList>
            <consortium name="RefSeq"/>
        </authorList>
    </citation>
    <scope>IDENTIFICATION</scope>
    <source>
        <strain evidence="18">11010-0011.00</strain>
        <tissue evidence="18">Whole body</tissue>
    </source>
</reference>
<dbReference type="PROSITE" id="PS00086">
    <property type="entry name" value="CYTOCHROME_P450"/>
    <property type="match status" value="1"/>
</dbReference>
<dbReference type="RefSeq" id="XP_030383946.1">
    <property type="nucleotide sequence ID" value="XM_030528086.1"/>
</dbReference>
<name>A0A6J2U5V4_DROLE</name>
<evidence type="ECO:0000256" key="12">
    <source>
        <dbReference type="ARBA" id="ARBA00023033"/>
    </source>
</evidence>
<evidence type="ECO:0000256" key="7">
    <source>
        <dbReference type="ARBA" id="ARBA00022723"/>
    </source>
</evidence>
<dbReference type="GO" id="GO:0016705">
    <property type="term" value="F:oxidoreductase activity, acting on paired donors, with incorporation or reduction of molecular oxygen"/>
    <property type="evidence" value="ECO:0007669"/>
    <property type="project" value="InterPro"/>
</dbReference>
<keyword evidence="13 16" id="KW-0472">Membrane</keyword>
<dbReference type="InterPro" id="IPR001128">
    <property type="entry name" value="Cyt_P450"/>
</dbReference>
<evidence type="ECO:0000256" key="4">
    <source>
        <dbReference type="ARBA" id="ARBA00004406"/>
    </source>
</evidence>
<dbReference type="OrthoDB" id="2789670at2759"/>
<evidence type="ECO:0000256" key="9">
    <source>
        <dbReference type="ARBA" id="ARBA00022848"/>
    </source>
</evidence>
<keyword evidence="17" id="KW-1185">Reference proteome</keyword>
<dbReference type="Pfam" id="PF00067">
    <property type="entry name" value="p450"/>
    <property type="match status" value="1"/>
</dbReference>
<evidence type="ECO:0000256" key="5">
    <source>
        <dbReference type="ARBA" id="ARBA00010617"/>
    </source>
</evidence>
<dbReference type="GO" id="GO:0005506">
    <property type="term" value="F:iron ion binding"/>
    <property type="evidence" value="ECO:0007669"/>
    <property type="project" value="InterPro"/>
</dbReference>
<keyword evidence="6 14" id="KW-0349">Heme</keyword>
<evidence type="ECO:0000256" key="3">
    <source>
        <dbReference type="ARBA" id="ARBA00004174"/>
    </source>
</evidence>
<evidence type="ECO:0000256" key="8">
    <source>
        <dbReference type="ARBA" id="ARBA00022824"/>
    </source>
</evidence>
<evidence type="ECO:0000256" key="2">
    <source>
        <dbReference type="ARBA" id="ARBA00003690"/>
    </source>
</evidence>
<evidence type="ECO:0000256" key="11">
    <source>
        <dbReference type="ARBA" id="ARBA00023004"/>
    </source>
</evidence>
<dbReference type="GeneID" id="115631368"/>
<gene>
    <name evidence="18" type="primary">LOC115631368</name>
</gene>
<comment type="similarity">
    <text evidence="5 15">Belongs to the cytochrome P450 family.</text>
</comment>
<proteinExistence type="inferred from homology"/>
<feature type="binding site" description="axial binding residue" evidence="14">
    <location>
        <position position="452"/>
    </location>
    <ligand>
        <name>heme</name>
        <dbReference type="ChEBI" id="CHEBI:30413"/>
    </ligand>
    <ligandPart>
        <name>Fe</name>
        <dbReference type="ChEBI" id="CHEBI:18248"/>
    </ligandPart>
</feature>
<dbReference type="PANTHER" id="PTHR24292:SF84">
    <property type="entry name" value="CYTOCHROME P450 28A5-RELATED"/>
    <property type="match status" value="1"/>
</dbReference>